<keyword evidence="2" id="KW-1185">Reference proteome</keyword>
<protein>
    <submittedName>
        <fullName evidence="1">Uncharacterized protein</fullName>
    </submittedName>
</protein>
<proteinExistence type="predicted"/>
<sequence length="66" mass="7472">MFPTAAVDVPEHIATQARHILNPPPAPTKPVSEALRSPPRVRVLIRGKIVQVRFLEVMLIKLYYTQ</sequence>
<evidence type="ECO:0000313" key="1">
    <source>
        <dbReference type="EMBL" id="MES1922809.1"/>
    </source>
</evidence>
<comment type="caution">
    <text evidence="1">The sequence shown here is derived from an EMBL/GenBank/DDBJ whole genome shotgun (WGS) entry which is preliminary data.</text>
</comment>
<dbReference type="Proteomes" id="UP001439008">
    <property type="component" value="Unassembled WGS sequence"/>
</dbReference>
<organism evidence="1 2">
    <name type="scientific">Bonamia ostreae</name>
    <dbReference type="NCBI Taxonomy" id="126728"/>
    <lineage>
        <taxon>Eukaryota</taxon>
        <taxon>Sar</taxon>
        <taxon>Rhizaria</taxon>
        <taxon>Endomyxa</taxon>
        <taxon>Ascetosporea</taxon>
        <taxon>Haplosporida</taxon>
        <taxon>Bonamia</taxon>
    </lineage>
</organism>
<accession>A0ABV2AT93</accession>
<dbReference type="EMBL" id="JBDODL010003783">
    <property type="protein sequence ID" value="MES1922809.1"/>
    <property type="molecule type" value="Genomic_DNA"/>
</dbReference>
<reference evidence="1 2" key="1">
    <citation type="journal article" date="2024" name="BMC Biol.">
        <title>Comparative genomics of Ascetosporea gives new insight into the evolutionary basis for animal parasitism in Rhizaria.</title>
        <authorList>
            <person name="Hiltunen Thoren M."/>
            <person name="Onut-Brannstrom I."/>
            <person name="Alfjorden A."/>
            <person name="Peckova H."/>
            <person name="Swords F."/>
            <person name="Hooper C."/>
            <person name="Holzer A.S."/>
            <person name="Bass D."/>
            <person name="Burki F."/>
        </authorList>
    </citation>
    <scope>NUCLEOTIDE SEQUENCE [LARGE SCALE GENOMIC DNA]</scope>
    <source>
        <strain evidence="1">20-A016</strain>
    </source>
</reference>
<gene>
    <name evidence="1" type="ORF">MHBO_004332</name>
</gene>
<name>A0ABV2AT93_9EUKA</name>
<evidence type="ECO:0000313" key="2">
    <source>
        <dbReference type="Proteomes" id="UP001439008"/>
    </source>
</evidence>